<dbReference type="Gene3D" id="2.30.29.30">
    <property type="entry name" value="Pleckstrin-homology domain (PH domain)/Phosphotyrosine-binding domain (PTB)"/>
    <property type="match status" value="1"/>
</dbReference>
<sequence length="1025" mass="111603">MGVPIDRIEPNTEGNDPKASVQRPYDCHLSTRALKDLGIDVSTQDFVGWWRRRRAAIAGLPLQVVGDTNRGRLKSSPLWSPAYLLAALEWAEDGENKEPAEPSKVEALVAPPQLARKTAASNSRPKRAIDDVKTITRRIAQAGPTVPCMDLLPENLVPPSSRNPAYFLPAPSISFDTAVKPLLSSPTTTTTGTIGPGPRTRYRQQHQRRQQQSKEVVGRRRGSEQEAAAISTSGAAQQAAETDRIVLATERKEDGSEGKQTVYQSAQSSGMVPPITRSPSPPRQLQSPVREAFGFFSRARKKSNGSDSPRSTLTKRSRTLPTSSTSTSSTDPYATESRSPQSFGINPDAEMPRSLTETHNPQAKSVGVRCRGVTVPVEVTKETTTDDLLLACSQTLEKLKRPINSGACVVIEACLRPGLERRLRRYERVWDVINAWDPDSPNTLIALPDSSDPDGELRLSSVPNTLEEPAGFVLPLYHYQRQGRWSQRYITLKENGQIFASKKRDAKPSDKDVVRLCHLSDFDLYMPTETEMKKRLKPPRRYCYAIRSQERASLFVDSDHYVQFFCTDDPNVARKFRSCVQSWRSWYLVNKKLRLHETQEPALTSPISPTDRSGVDYSIRGRVSMDHGSRGRRSVDLPASAASVRVLQSSREDTSPTASGQSAIPPIAPLTASLMDKNAAVFAANGLLGNGYDERRQQALRKETLAKQQRGRAMSLADDAPFADGPSLLNNRATAAPNCDARPQTAGSDKSQKTPLTRPSSPDRAGWFPSAVQHSAEQRSGHPTAPLTRRPSTSSRTPSRAPSTQSQQQQQQHQTRRTGAPPQQPLIDLTPTFVEPPQWSRENRGHGVRAPQGKPLVDLATGPALPPSTAARFRDAAAPPKNLVRRPEPGPGPGAGTGTGTGTTLLQQYDEQQQRTAARGRGNTVTGVSSVSGAGMGLGRRNTVKSTASAGAGSTAVNGMNVPPPPVPSSAVAGYMRGRGPAMGVGEGERERARSRYRSVEGRARVPLLGQGQVELPLRSGRGEY</sequence>
<evidence type="ECO:0000313" key="2">
    <source>
        <dbReference type="EMBL" id="KAK4237981.1"/>
    </source>
</evidence>
<feature type="compositionally biased region" description="Low complexity" evidence="1">
    <location>
        <begin position="319"/>
        <end position="330"/>
    </location>
</feature>
<feature type="region of interest" description="Disordered" evidence="1">
    <location>
        <begin position="881"/>
        <end position="902"/>
    </location>
</feature>
<dbReference type="InterPro" id="IPR011993">
    <property type="entry name" value="PH-like_dom_sf"/>
</dbReference>
<feature type="compositionally biased region" description="Basic and acidic residues" evidence="1">
    <location>
        <begin position="987"/>
        <end position="1004"/>
    </location>
</feature>
<reference evidence="2" key="1">
    <citation type="journal article" date="2023" name="Mol. Phylogenet. Evol.">
        <title>Genome-scale phylogeny and comparative genomics of the fungal order Sordariales.</title>
        <authorList>
            <person name="Hensen N."/>
            <person name="Bonometti L."/>
            <person name="Westerberg I."/>
            <person name="Brannstrom I.O."/>
            <person name="Guillou S."/>
            <person name="Cros-Aarteil S."/>
            <person name="Calhoun S."/>
            <person name="Haridas S."/>
            <person name="Kuo A."/>
            <person name="Mondo S."/>
            <person name="Pangilinan J."/>
            <person name="Riley R."/>
            <person name="LaButti K."/>
            <person name="Andreopoulos B."/>
            <person name="Lipzen A."/>
            <person name="Chen C."/>
            <person name="Yan M."/>
            <person name="Daum C."/>
            <person name="Ng V."/>
            <person name="Clum A."/>
            <person name="Steindorff A."/>
            <person name="Ohm R.A."/>
            <person name="Martin F."/>
            <person name="Silar P."/>
            <person name="Natvig D.O."/>
            <person name="Lalanne C."/>
            <person name="Gautier V."/>
            <person name="Ament-Velasquez S.L."/>
            <person name="Kruys A."/>
            <person name="Hutchinson M.I."/>
            <person name="Powell A.J."/>
            <person name="Barry K."/>
            <person name="Miller A.N."/>
            <person name="Grigoriev I.V."/>
            <person name="Debuchy R."/>
            <person name="Gladieux P."/>
            <person name="Hiltunen Thoren M."/>
            <person name="Johannesson H."/>
        </authorList>
    </citation>
    <scope>NUCLEOTIDE SEQUENCE</scope>
    <source>
        <strain evidence="2">CBS 532.94</strain>
    </source>
</reference>
<feature type="compositionally biased region" description="Basic residues" evidence="1">
    <location>
        <begin position="200"/>
        <end position="211"/>
    </location>
</feature>
<feature type="region of interest" description="Disordered" evidence="1">
    <location>
        <begin position="603"/>
        <end position="665"/>
    </location>
</feature>
<proteinExistence type="predicted"/>
<comment type="caution">
    <text evidence="2">The sequence shown here is derived from an EMBL/GenBank/DDBJ whole genome shotgun (WGS) entry which is preliminary data.</text>
</comment>
<feature type="region of interest" description="Disordered" evidence="1">
    <location>
        <begin position="916"/>
        <end position="941"/>
    </location>
</feature>
<feature type="compositionally biased region" description="Basic and acidic residues" evidence="1">
    <location>
        <begin position="623"/>
        <end position="635"/>
    </location>
</feature>
<reference evidence="2" key="2">
    <citation type="submission" date="2023-05" db="EMBL/GenBank/DDBJ databases">
        <authorList>
            <consortium name="Lawrence Berkeley National Laboratory"/>
            <person name="Steindorff A."/>
            <person name="Hensen N."/>
            <person name="Bonometti L."/>
            <person name="Westerberg I."/>
            <person name="Brannstrom I.O."/>
            <person name="Guillou S."/>
            <person name="Cros-Aarteil S."/>
            <person name="Calhoun S."/>
            <person name="Haridas S."/>
            <person name="Kuo A."/>
            <person name="Mondo S."/>
            <person name="Pangilinan J."/>
            <person name="Riley R."/>
            <person name="Labutti K."/>
            <person name="Andreopoulos B."/>
            <person name="Lipzen A."/>
            <person name="Chen C."/>
            <person name="Yanf M."/>
            <person name="Daum C."/>
            <person name="Ng V."/>
            <person name="Clum A."/>
            <person name="Ohm R."/>
            <person name="Martin F."/>
            <person name="Silar P."/>
            <person name="Natvig D."/>
            <person name="Lalanne C."/>
            <person name="Gautier V."/>
            <person name="Ament-Velasquez S.L."/>
            <person name="Kruys A."/>
            <person name="Hutchinson M.I."/>
            <person name="Powell A.J."/>
            <person name="Barry K."/>
            <person name="Miller A.N."/>
            <person name="Grigoriev I.V."/>
            <person name="Debuchy R."/>
            <person name="Gladieux P."/>
            <person name="Thoren M.H."/>
            <person name="Johannesson H."/>
        </authorList>
    </citation>
    <scope>NUCLEOTIDE SEQUENCE</scope>
    <source>
        <strain evidence="2">CBS 532.94</strain>
    </source>
</reference>
<feature type="compositionally biased region" description="Low complexity" evidence="1">
    <location>
        <begin position="783"/>
        <end position="813"/>
    </location>
</feature>
<dbReference type="AlphaFoldDB" id="A0AAN7C9N3"/>
<dbReference type="PANTHER" id="PTHR38700:SF1">
    <property type="entry name" value="PH DOMAIN-CONTAINING PROTEIN"/>
    <property type="match status" value="1"/>
</dbReference>
<feature type="compositionally biased region" description="Basic and acidic residues" evidence="1">
    <location>
        <begin position="1"/>
        <end position="10"/>
    </location>
</feature>
<evidence type="ECO:0008006" key="4">
    <source>
        <dbReference type="Google" id="ProtNLM"/>
    </source>
</evidence>
<name>A0AAN7C9N3_9PEZI</name>
<accession>A0AAN7C9N3</accession>
<feature type="region of interest" description="Disordered" evidence="1">
    <location>
        <begin position="706"/>
        <end position="857"/>
    </location>
</feature>
<feature type="compositionally biased region" description="Polar residues" evidence="1">
    <location>
        <begin position="230"/>
        <end position="240"/>
    </location>
</feature>
<feature type="compositionally biased region" description="Polar residues" evidence="1">
    <location>
        <begin position="923"/>
        <end position="932"/>
    </location>
</feature>
<dbReference type="Proteomes" id="UP001303760">
    <property type="component" value="Unassembled WGS sequence"/>
</dbReference>
<dbReference type="PANTHER" id="PTHR38700">
    <property type="entry name" value="YALI0E22418P"/>
    <property type="match status" value="1"/>
</dbReference>
<feature type="region of interest" description="Disordered" evidence="1">
    <location>
        <begin position="955"/>
        <end position="1025"/>
    </location>
</feature>
<protein>
    <recommendedName>
        <fullName evidence="4">PH domain-containing protein</fullName>
    </recommendedName>
</protein>
<organism evidence="2 3">
    <name type="scientific">Achaetomium macrosporum</name>
    <dbReference type="NCBI Taxonomy" id="79813"/>
    <lineage>
        <taxon>Eukaryota</taxon>
        <taxon>Fungi</taxon>
        <taxon>Dikarya</taxon>
        <taxon>Ascomycota</taxon>
        <taxon>Pezizomycotina</taxon>
        <taxon>Sordariomycetes</taxon>
        <taxon>Sordariomycetidae</taxon>
        <taxon>Sordariales</taxon>
        <taxon>Chaetomiaceae</taxon>
        <taxon>Achaetomium</taxon>
    </lineage>
</organism>
<feature type="compositionally biased region" description="Basic and acidic residues" evidence="1">
    <location>
        <begin position="241"/>
        <end position="257"/>
    </location>
</feature>
<feature type="compositionally biased region" description="Polar residues" evidence="1">
    <location>
        <begin position="745"/>
        <end position="760"/>
    </location>
</feature>
<keyword evidence="3" id="KW-1185">Reference proteome</keyword>
<dbReference type="EMBL" id="MU860114">
    <property type="protein sequence ID" value="KAK4237981.1"/>
    <property type="molecule type" value="Genomic_DNA"/>
</dbReference>
<gene>
    <name evidence="2" type="ORF">C8A03DRAFT_44216</name>
</gene>
<feature type="compositionally biased region" description="Low complexity" evidence="1">
    <location>
        <begin position="186"/>
        <end position="199"/>
    </location>
</feature>
<feature type="region of interest" description="Disordered" evidence="1">
    <location>
        <begin position="181"/>
        <end position="366"/>
    </location>
</feature>
<evidence type="ECO:0000313" key="3">
    <source>
        <dbReference type="Proteomes" id="UP001303760"/>
    </source>
</evidence>
<feature type="region of interest" description="Disordered" evidence="1">
    <location>
        <begin position="1"/>
        <end position="23"/>
    </location>
</feature>
<feature type="compositionally biased region" description="Polar residues" evidence="1">
    <location>
        <begin position="258"/>
        <end position="270"/>
    </location>
</feature>
<evidence type="ECO:0000256" key="1">
    <source>
        <dbReference type="SAM" id="MobiDB-lite"/>
    </source>
</evidence>